<dbReference type="PROSITE" id="PS51257">
    <property type="entry name" value="PROKAR_LIPOPROTEIN"/>
    <property type="match status" value="1"/>
</dbReference>
<keyword evidence="3" id="KW-0813">Transport</keyword>
<dbReference type="Proteomes" id="UP001147700">
    <property type="component" value="Unassembled WGS sequence"/>
</dbReference>
<evidence type="ECO:0000259" key="6">
    <source>
        <dbReference type="Pfam" id="PF00496"/>
    </source>
</evidence>
<keyword evidence="8" id="KW-1185">Reference proteome</keyword>
<accession>A0ABT4RBW4</accession>
<protein>
    <submittedName>
        <fullName evidence="7">ABC transporter substrate-binding protein</fullName>
    </submittedName>
</protein>
<evidence type="ECO:0000256" key="1">
    <source>
        <dbReference type="ARBA" id="ARBA00004196"/>
    </source>
</evidence>
<dbReference type="Gene3D" id="3.10.105.10">
    <property type="entry name" value="Dipeptide-binding Protein, Domain 3"/>
    <property type="match status" value="1"/>
</dbReference>
<evidence type="ECO:0000256" key="5">
    <source>
        <dbReference type="SAM" id="SignalP"/>
    </source>
</evidence>
<comment type="caution">
    <text evidence="7">The sequence shown here is derived from an EMBL/GenBank/DDBJ whole genome shotgun (WGS) entry which is preliminary data.</text>
</comment>
<feature type="chain" id="PRO_5047491214" evidence="5">
    <location>
        <begin position="22"/>
        <end position="535"/>
    </location>
</feature>
<dbReference type="EMBL" id="JAPCID010000001">
    <property type="protein sequence ID" value="MDA0136018.1"/>
    <property type="molecule type" value="Genomic_DNA"/>
</dbReference>
<dbReference type="Gene3D" id="3.40.190.10">
    <property type="entry name" value="Periplasmic binding protein-like II"/>
    <property type="match status" value="1"/>
</dbReference>
<dbReference type="InterPro" id="IPR039424">
    <property type="entry name" value="SBP_5"/>
</dbReference>
<organism evidence="7 8">
    <name type="scientific">Solirubrobacter deserti</name>
    <dbReference type="NCBI Taxonomy" id="2282478"/>
    <lineage>
        <taxon>Bacteria</taxon>
        <taxon>Bacillati</taxon>
        <taxon>Actinomycetota</taxon>
        <taxon>Thermoleophilia</taxon>
        <taxon>Solirubrobacterales</taxon>
        <taxon>Solirubrobacteraceae</taxon>
        <taxon>Solirubrobacter</taxon>
    </lineage>
</organism>
<dbReference type="SUPFAM" id="SSF53850">
    <property type="entry name" value="Periplasmic binding protein-like II"/>
    <property type="match status" value="1"/>
</dbReference>
<dbReference type="PANTHER" id="PTHR30290">
    <property type="entry name" value="PERIPLASMIC BINDING COMPONENT OF ABC TRANSPORTER"/>
    <property type="match status" value="1"/>
</dbReference>
<proteinExistence type="inferred from homology"/>
<comment type="subcellular location">
    <subcellularLocation>
        <location evidence="1">Cell envelope</location>
    </subcellularLocation>
</comment>
<sequence>MSAYRLAVFGCTALLAVGAAACGGDSGDDGGNKTSGSTPEASAGNADTVILGTTDTVAALDPAACYDLGCQQVIGNIYQTLLSVPAGQNKPAPDAAESCEFSDPKTYTCKLKADLKFSSGDPLTAEDVKFSLDRMVKIADPTGPYTLLASLDSVEVTDPTTVTMKLKKEDATFPFILTHNVGAIVPDEAYPADKVQTEDKIIGSGPYKLDKYTPAQQAVFSTNPEYNGPNKAQTPNFIVQYFDQPSALKLAIEGGEVDVAYRTLSPTDLEDLRNKTDQGVKVVDGAGTEIRYIVFNVEKDPVKDVAIRKAVAQSIDREAIAQTVYKGTVTPLYSQVPAAFPGAKPSFQEAFGAADPAKAKAILDEAGVSTPVELDGWYTPTRYGDAEADMWNEIKRQLEATNLFKVNLDSTEWDQYKEEAFDKGTYYFYGLGWFPDFPDADNYLTPFMRDGGFFQNGYSNKEVNKLLDEELATDDAAVREEAFGKVQDIQAQDVPVIPLWEGKQVAAVREGVEGVEKTFDPAFLFRFWLVTKKES</sequence>
<comment type="similarity">
    <text evidence="2">Belongs to the bacterial solute-binding protein 5 family.</text>
</comment>
<dbReference type="InterPro" id="IPR030678">
    <property type="entry name" value="Peptide/Ni-bd"/>
</dbReference>
<dbReference type="InterPro" id="IPR000914">
    <property type="entry name" value="SBP_5_dom"/>
</dbReference>
<dbReference type="Gene3D" id="3.90.76.10">
    <property type="entry name" value="Dipeptide-binding Protein, Domain 1"/>
    <property type="match status" value="1"/>
</dbReference>
<evidence type="ECO:0000256" key="3">
    <source>
        <dbReference type="ARBA" id="ARBA00022448"/>
    </source>
</evidence>
<gene>
    <name evidence="7" type="ORF">OJ962_00800</name>
</gene>
<feature type="signal peptide" evidence="5">
    <location>
        <begin position="1"/>
        <end position="21"/>
    </location>
</feature>
<reference evidence="7" key="1">
    <citation type="submission" date="2022-10" db="EMBL/GenBank/DDBJ databases">
        <title>The WGS of Solirubrobacter sp. CPCC 204708.</title>
        <authorList>
            <person name="Jiang Z."/>
        </authorList>
    </citation>
    <scope>NUCLEOTIDE SEQUENCE</scope>
    <source>
        <strain evidence="7">CPCC 204708</strain>
    </source>
</reference>
<evidence type="ECO:0000313" key="8">
    <source>
        <dbReference type="Proteomes" id="UP001147700"/>
    </source>
</evidence>
<dbReference type="RefSeq" id="WP_202954695.1">
    <property type="nucleotide sequence ID" value="NZ_JAPCID010000001.1"/>
</dbReference>
<dbReference type="Pfam" id="PF00496">
    <property type="entry name" value="SBP_bac_5"/>
    <property type="match status" value="1"/>
</dbReference>
<keyword evidence="4 5" id="KW-0732">Signal</keyword>
<evidence type="ECO:0000313" key="7">
    <source>
        <dbReference type="EMBL" id="MDA0136018.1"/>
    </source>
</evidence>
<name>A0ABT4RBW4_9ACTN</name>
<dbReference type="PIRSF" id="PIRSF002741">
    <property type="entry name" value="MppA"/>
    <property type="match status" value="1"/>
</dbReference>
<feature type="domain" description="Solute-binding protein family 5" evidence="6">
    <location>
        <begin position="90"/>
        <end position="452"/>
    </location>
</feature>
<evidence type="ECO:0000256" key="2">
    <source>
        <dbReference type="ARBA" id="ARBA00005695"/>
    </source>
</evidence>
<evidence type="ECO:0000256" key="4">
    <source>
        <dbReference type="ARBA" id="ARBA00022729"/>
    </source>
</evidence>
<dbReference type="PANTHER" id="PTHR30290:SF10">
    <property type="entry name" value="PERIPLASMIC OLIGOPEPTIDE-BINDING PROTEIN-RELATED"/>
    <property type="match status" value="1"/>
</dbReference>